<evidence type="ECO:0000313" key="4">
    <source>
        <dbReference type="Proteomes" id="UP001642409"/>
    </source>
</evidence>
<dbReference type="AlphaFoldDB" id="A0AA86PNB7"/>
<dbReference type="EMBL" id="CATOUU010000714">
    <property type="protein sequence ID" value="CAI9943350.1"/>
    <property type="molecule type" value="Genomic_DNA"/>
</dbReference>
<reference evidence="3 4" key="2">
    <citation type="submission" date="2024-07" db="EMBL/GenBank/DDBJ databases">
        <authorList>
            <person name="Akdeniz Z."/>
        </authorList>
    </citation>
    <scope>NUCLEOTIDE SEQUENCE [LARGE SCALE GENOMIC DNA]</scope>
</reference>
<protein>
    <submittedName>
        <fullName evidence="3">Hypothetical_protein</fullName>
    </submittedName>
</protein>
<gene>
    <name evidence="2" type="ORF">HINF_LOCUS30995</name>
    <name evidence="3" type="ORF">HINF_LOCUS38688</name>
</gene>
<feature type="region of interest" description="Disordered" evidence="1">
    <location>
        <begin position="14"/>
        <end position="34"/>
    </location>
</feature>
<accession>A0AA86PNB7</accession>
<evidence type="ECO:0000313" key="2">
    <source>
        <dbReference type="EMBL" id="CAI9943350.1"/>
    </source>
</evidence>
<reference evidence="2" key="1">
    <citation type="submission" date="2023-06" db="EMBL/GenBank/DDBJ databases">
        <authorList>
            <person name="Kurt Z."/>
        </authorList>
    </citation>
    <scope>NUCLEOTIDE SEQUENCE</scope>
</reference>
<dbReference type="Proteomes" id="UP001642409">
    <property type="component" value="Unassembled WGS sequence"/>
</dbReference>
<keyword evidence="4" id="KW-1185">Reference proteome</keyword>
<sequence length="125" mass="14522">MNNISKLIPIIRKTPNNSNRHSVHQPISKQSGRETVDNFKTLTNNVTVNQIIVKMQNREAQQILSKDLGQLWADNFNGEEAQDDEQQKIEKEKVSDFSRLRSYQREESSQSLLDCMELELFEISD</sequence>
<name>A0AA86PNB7_9EUKA</name>
<feature type="compositionally biased region" description="Polar residues" evidence="1">
    <location>
        <begin position="14"/>
        <end position="30"/>
    </location>
</feature>
<evidence type="ECO:0000313" key="3">
    <source>
        <dbReference type="EMBL" id="CAL6041035.1"/>
    </source>
</evidence>
<dbReference type="EMBL" id="CAXDID020000147">
    <property type="protein sequence ID" value="CAL6041035.1"/>
    <property type="molecule type" value="Genomic_DNA"/>
</dbReference>
<comment type="caution">
    <text evidence="2">The sequence shown here is derived from an EMBL/GenBank/DDBJ whole genome shotgun (WGS) entry which is preliminary data.</text>
</comment>
<evidence type="ECO:0000256" key="1">
    <source>
        <dbReference type="SAM" id="MobiDB-lite"/>
    </source>
</evidence>
<proteinExistence type="predicted"/>
<organism evidence="2">
    <name type="scientific">Hexamita inflata</name>
    <dbReference type="NCBI Taxonomy" id="28002"/>
    <lineage>
        <taxon>Eukaryota</taxon>
        <taxon>Metamonada</taxon>
        <taxon>Diplomonadida</taxon>
        <taxon>Hexamitidae</taxon>
        <taxon>Hexamitinae</taxon>
        <taxon>Hexamita</taxon>
    </lineage>
</organism>